<accession>A0A0C3KRQ2</accession>
<dbReference type="Proteomes" id="UP000054248">
    <property type="component" value="Unassembled WGS sequence"/>
</dbReference>
<reference evidence="2" key="2">
    <citation type="submission" date="2015-01" db="EMBL/GenBank/DDBJ databases">
        <title>Evolutionary Origins and Diversification of the Mycorrhizal Mutualists.</title>
        <authorList>
            <consortium name="DOE Joint Genome Institute"/>
            <consortium name="Mycorrhizal Genomics Consortium"/>
            <person name="Kohler A."/>
            <person name="Kuo A."/>
            <person name="Nagy L.G."/>
            <person name="Floudas D."/>
            <person name="Copeland A."/>
            <person name="Barry K.W."/>
            <person name="Cichocki N."/>
            <person name="Veneault-Fourrey C."/>
            <person name="LaButti K."/>
            <person name="Lindquist E.A."/>
            <person name="Lipzen A."/>
            <person name="Lundell T."/>
            <person name="Morin E."/>
            <person name="Murat C."/>
            <person name="Riley R."/>
            <person name="Ohm R."/>
            <person name="Sun H."/>
            <person name="Tunlid A."/>
            <person name="Henrissat B."/>
            <person name="Grigoriev I.V."/>
            <person name="Hibbett D.S."/>
            <person name="Martin F."/>
        </authorList>
    </citation>
    <scope>NUCLEOTIDE SEQUENCE [LARGE SCALE GENOMIC DNA]</scope>
    <source>
        <strain evidence="2">MUT 4182</strain>
    </source>
</reference>
<reference evidence="1 2" key="1">
    <citation type="submission" date="2014-04" db="EMBL/GenBank/DDBJ databases">
        <authorList>
            <consortium name="DOE Joint Genome Institute"/>
            <person name="Kuo A."/>
            <person name="Girlanda M."/>
            <person name="Perotto S."/>
            <person name="Kohler A."/>
            <person name="Nagy L.G."/>
            <person name="Floudas D."/>
            <person name="Copeland A."/>
            <person name="Barry K.W."/>
            <person name="Cichocki N."/>
            <person name="Veneault-Fourrey C."/>
            <person name="LaButti K."/>
            <person name="Lindquist E.A."/>
            <person name="Lipzen A."/>
            <person name="Lundell T."/>
            <person name="Morin E."/>
            <person name="Murat C."/>
            <person name="Sun H."/>
            <person name="Tunlid A."/>
            <person name="Henrissat B."/>
            <person name="Grigoriev I.V."/>
            <person name="Hibbett D.S."/>
            <person name="Martin F."/>
            <person name="Nordberg H.P."/>
            <person name="Cantor M.N."/>
            <person name="Hua S.X."/>
        </authorList>
    </citation>
    <scope>NUCLEOTIDE SEQUENCE [LARGE SCALE GENOMIC DNA]</scope>
    <source>
        <strain evidence="1 2">MUT 4182</strain>
    </source>
</reference>
<protein>
    <submittedName>
        <fullName evidence="1">Uncharacterized protein</fullName>
    </submittedName>
</protein>
<sequence>MNLTELVIGGIIGYGTLTTAGGGLSRAKIQQEIAQKSADWSSIVRMHHPFPGLDIDLEAFYEALWEQLKQWLQKEIVLFHLREEFEKQLRSPRTSVCEDSSMLKNVAEAPGGKHRITDDFE</sequence>
<dbReference type="AlphaFoldDB" id="A0A0C3KRQ2"/>
<dbReference type="HOGENOM" id="CLU_2039778_0_0_1"/>
<name>A0A0C3KRQ2_9AGAM</name>
<organism evidence="1 2">
    <name type="scientific">Tulasnella calospora MUT 4182</name>
    <dbReference type="NCBI Taxonomy" id="1051891"/>
    <lineage>
        <taxon>Eukaryota</taxon>
        <taxon>Fungi</taxon>
        <taxon>Dikarya</taxon>
        <taxon>Basidiomycota</taxon>
        <taxon>Agaricomycotina</taxon>
        <taxon>Agaricomycetes</taxon>
        <taxon>Cantharellales</taxon>
        <taxon>Tulasnellaceae</taxon>
        <taxon>Tulasnella</taxon>
    </lineage>
</organism>
<evidence type="ECO:0000313" key="2">
    <source>
        <dbReference type="Proteomes" id="UP000054248"/>
    </source>
</evidence>
<dbReference type="EMBL" id="KN823068">
    <property type="protein sequence ID" value="KIO24128.1"/>
    <property type="molecule type" value="Genomic_DNA"/>
</dbReference>
<proteinExistence type="predicted"/>
<gene>
    <name evidence="1" type="ORF">M407DRAFT_9114</name>
</gene>
<keyword evidence="2" id="KW-1185">Reference proteome</keyword>
<evidence type="ECO:0000313" key="1">
    <source>
        <dbReference type="EMBL" id="KIO24128.1"/>
    </source>
</evidence>